<comment type="caution">
    <text evidence="1">The sequence shown here is derived from an EMBL/GenBank/DDBJ whole genome shotgun (WGS) entry which is preliminary data.</text>
</comment>
<dbReference type="AlphaFoldDB" id="A0A0V1KXR1"/>
<evidence type="ECO:0000313" key="2">
    <source>
        <dbReference type="Proteomes" id="UP000054721"/>
    </source>
</evidence>
<sequence>MLPVCCWDYERRTNGTCGQRSFQLSAHSSPLNNKLGLYGRCPCHLDISCRLESGNHEIVNVVRDAQLTAAGQRSQCEPGNLVVDRLRYRILHVLQAVVGQLKQHARIIRLTGSIQRTSSFPSQ</sequence>
<evidence type="ECO:0000313" key="1">
    <source>
        <dbReference type="EMBL" id="KRZ51778.1"/>
    </source>
</evidence>
<protein>
    <submittedName>
        <fullName evidence="1">Uncharacterized protein</fullName>
    </submittedName>
</protein>
<dbReference type="EMBL" id="JYDW01000214">
    <property type="protein sequence ID" value="KRZ51778.1"/>
    <property type="molecule type" value="Genomic_DNA"/>
</dbReference>
<gene>
    <name evidence="1" type="ORF">T02_7592</name>
</gene>
<organism evidence="1 2">
    <name type="scientific">Trichinella nativa</name>
    <dbReference type="NCBI Taxonomy" id="6335"/>
    <lineage>
        <taxon>Eukaryota</taxon>
        <taxon>Metazoa</taxon>
        <taxon>Ecdysozoa</taxon>
        <taxon>Nematoda</taxon>
        <taxon>Enoplea</taxon>
        <taxon>Dorylaimia</taxon>
        <taxon>Trichinellida</taxon>
        <taxon>Trichinellidae</taxon>
        <taxon>Trichinella</taxon>
    </lineage>
</organism>
<keyword evidence="2" id="KW-1185">Reference proteome</keyword>
<dbReference type="Proteomes" id="UP000054721">
    <property type="component" value="Unassembled WGS sequence"/>
</dbReference>
<accession>A0A0V1KXR1</accession>
<proteinExistence type="predicted"/>
<reference evidence="1 2" key="1">
    <citation type="submission" date="2015-05" db="EMBL/GenBank/DDBJ databases">
        <title>Evolution of Trichinella species and genotypes.</title>
        <authorList>
            <person name="Korhonen P.K."/>
            <person name="Edoardo P."/>
            <person name="Giuseppe L.R."/>
            <person name="Gasser R.B."/>
        </authorList>
    </citation>
    <scope>NUCLEOTIDE SEQUENCE [LARGE SCALE GENOMIC DNA]</scope>
    <source>
        <strain evidence="1">ISS10</strain>
    </source>
</reference>
<name>A0A0V1KXR1_9BILA</name>